<accession>A0A2K3QCM0</accession>
<comment type="caution">
    <text evidence="2">The sequence shown here is derived from an EMBL/GenBank/DDBJ whole genome shotgun (WGS) entry which is preliminary data.</text>
</comment>
<evidence type="ECO:0000313" key="2">
    <source>
        <dbReference type="EMBL" id="PNY25261.1"/>
    </source>
</evidence>
<feature type="region of interest" description="Disordered" evidence="1">
    <location>
        <begin position="105"/>
        <end position="150"/>
    </location>
</feature>
<gene>
    <name evidence="2" type="ORF">TCAP_04801</name>
</gene>
<proteinExistence type="predicted"/>
<dbReference type="EMBL" id="NRSZ01000785">
    <property type="protein sequence ID" value="PNY25261.1"/>
    <property type="molecule type" value="Genomic_DNA"/>
</dbReference>
<dbReference type="OrthoDB" id="415825at2759"/>
<name>A0A2K3QCM0_9HYPO</name>
<dbReference type="AlphaFoldDB" id="A0A2K3QCM0"/>
<protein>
    <submittedName>
        <fullName evidence="2">Uncharacterized protein</fullName>
    </submittedName>
</protein>
<keyword evidence="3" id="KW-1185">Reference proteome</keyword>
<evidence type="ECO:0000256" key="1">
    <source>
        <dbReference type="SAM" id="MobiDB-lite"/>
    </source>
</evidence>
<evidence type="ECO:0000313" key="3">
    <source>
        <dbReference type="Proteomes" id="UP000236621"/>
    </source>
</evidence>
<dbReference type="Proteomes" id="UP000236621">
    <property type="component" value="Unassembled WGS sequence"/>
</dbReference>
<dbReference type="STRING" id="45235.A0A2K3QCM0"/>
<reference evidence="2 3" key="1">
    <citation type="submission" date="2017-08" db="EMBL/GenBank/DDBJ databases">
        <title>Harnessing the power of phylogenomics to disentangle the directionality and signatures of interkingdom host jumping in the parasitic fungal genus Tolypocladium.</title>
        <authorList>
            <person name="Quandt C.A."/>
            <person name="Patterson W."/>
            <person name="Spatafora J.W."/>
        </authorList>
    </citation>
    <scope>NUCLEOTIDE SEQUENCE [LARGE SCALE GENOMIC DNA]</scope>
    <source>
        <strain evidence="2 3">CBS 113982</strain>
    </source>
</reference>
<organism evidence="2 3">
    <name type="scientific">Tolypocladium capitatum</name>
    <dbReference type="NCBI Taxonomy" id="45235"/>
    <lineage>
        <taxon>Eukaryota</taxon>
        <taxon>Fungi</taxon>
        <taxon>Dikarya</taxon>
        <taxon>Ascomycota</taxon>
        <taxon>Pezizomycotina</taxon>
        <taxon>Sordariomycetes</taxon>
        <taxon>Hypocreomycetidae</taxon>
        <taxon>Hypocreales</taxon>
        <taxon>Ophiocordycipitaceae</taxon>
        <taxon>Tolypocladium</taxon>
    </lineage>
</organism>
<sequence length="319" mass="34623">MFGEPGFEFHDPFRVPLQVNFNSPLLFDCPPFASPASPLRLHPHTAQVLDDMRTLSKAVVDLPDDPTKGELDRVHQTAQAVLAAISHIPEDVALQVDGEAQNAYAAAGPRNGGAGLGKRKRQEDDASAPRKAAATESDGRAPRSTPEEAPPDLVHRCVRVTALIYCHAMLDRVPTSRACTPADFERIWVWAWEAGLDRWSTLSGIFAWMMIAVVANSHHTIHGRMTKTLMVTAFMYLGTENWHIAADMAAAGLRIQRWLRGGRSVRDGDGVSGAFGGESVVERLGFAFKDAMPEVVQVCDEDEGEDEDGGSGDVANVDA</sequence>